<evidence type="ECO:0000313" key="3">
    <source>
        <dbReference type="Proteomes" id="UP000187059"/>
    </source>
</evidence>
<dbReference type="EMBL" id="CP015093">
    <property type="protein sequence ID" value="APZ53987.1"/>
    <property type="molecule type" value="Genomic_DNA"/>
</dbReference>
<keyword evidence="1" id="KW-0472">Membrane</keyword>
<evidence type="ECO:0000313" key="2">
    <source>
        <dbReference type="EMBL" id="APZ53987.1"/>
    </source>
</evidence>
<name>A0A1P8UX67_9RHOB</name>
<proteinExistence type="predicted"/>
<dbReference type="RefSeq" id="WP_076703086.1">
    <property type="nucleotide sequence ID" value="NZ_CP015093.1"/>
</dbReference>
<dbReference type="STRING" id="1250539.Ga0080574_TMP3653"/>
<dbReference type="Proteomes" id="UP000187059">
    <property type="component" value="Chromosome"/>
</dbReference>
<sequence length="168" mass="18021">MFLELIAVFVAGFAGAGAVMLLNKLMGGRLPRWLMPVGAGTAMIAAAIASEYGWYGRTASALPEGVEVATVHESRALYRPWTYVVPMVDRFIAVDRGTRVANRETEGLYLADLYFFARWQPVQAVEMMVDCVNHRRADPAGGDGGAPVWREAGSDDPIVAAVCAEGGA</sequence>
<keyword evidence="3" id="KW-1185">Reference proteome</keyword>
<keyword evidence="1" id="KW-0812">Transmembrane</keyword>
<keyword evidence="1" id="KW-1133">Transmembrane helix</keyword>
<organism evidence="2 3">
    <name type="scientific">Salipiger abyssi</name>
    <dbReference type="NCBI Taxonomy" id="1250539"/>
    <lineage>
        <taxon>Bacteria</taxon>
        <taxon>Pseudomonadati</taxon>
        <taxon>Pseudomonadota</taxon>
        <taxon>Alphaproteobacteria</taxon>
        <taxon>Rhodobacterales</taxon>
        <taxon>Roseobacteraceae</taxon>
        <taxon>Salipiger</taxon>
    </lineage>
</organism>
<dbReference type="AlphaFoldDB" id="A0A1P8UX67"/>
<evidence type="ECO:0000256" key="1">
    <source>
        <dbReference type="SAM" id="Phobius"/>
    </source>
</evidence>
<dbReference type="OrthoDB" id="8601734at2"/>
<feature type="transmembrane region" description="Helical" evidence="1">
    <location>
        <begin position="6"/>
        <end position="26"/>
    </location>
</feature>
<feature type="transmembrane region" description="Helical" evidence="1">
    <location>
        <begin position="33"/>
        <end position="55"/>
    </location>
</feature>
<dbReference type="KEGG" id="paby:Ga0080574_TMP3653"/>
<protein>
    <submittedName>
        <fullName evidence="2">Uncharacterized protein</fullName>
    </submittedName>
</protein>
<accession>A0A1P8UX67</accession>
<reference evidence="2 3" key="1">
    <citation type="submission" date="2016-04" db="EMBL/GenBank/DDBJ databases">
        <title>Deep-sea bacteria in the southern Pacific.</title>
        <authorList>
            <person name="Tang K."/>
        </authorList>
    </citation>
    <scope>NUCLEOTIDE SEQUENCE [LARGE SCALE GENOMIC DNA]</scope>
    <source>
        <strain evidence="2 3">JLT2014</strain>
    </source>
</reference>
<gene>
    <name evidence="2" type="ORF">Ga0080574_TMP3653</name>
</gene>